<dbReference type="PROSITE" id="PS50049">
    <property type="entry name" value="THD_2"/>
    <property type="match status" value="1"/>
</dbReference>
<sequence length="471" mass="52282">MSHRQLPPGPWTHCRAPPMPMIIDAEDSGSSVGMIPQACMVFRSLPPTPEHSVRAGSAAPRGASTDSESSVTDGAYDVIYPPGAGLGGGGPRGVGEPPQGAGPPLFIPRNDSQFTVTSGRSLLSDPGEYNVSHLEKLRYEHICICRRTFVLIFVCIYTFLLLSTSAFCLWFYLNYTSERMDNMSSIQRLKQNNSPPTVCVPCQKLARETKADISLLKTYTDRNVCKVRTDLAKPLVLNLEGSICTSNASEITELMKSVVMSEFGRDFHHKQNDMEEKITTIQERLDALGHINSSRPFNIPLVTPLPRTTTTKRPTPVAHVIGTCSKTSPGTRGSDCELHWEDDPSSSQSHINKGGVTLEDGYLKVPRPGYYYVYSQLCFNVHTNRQGHATFEHFLQRNCAIPLSDNRHILFQNWKHINLQTSHEHCSYLGGVVEMVRGCGVVVTVTGGQFLTPNKHMNYFGLYFIEGKEQM</sequence>
<evidence type="ECO:0000256" key="5">
    <source>
        <dbReference type="SAM" id="MobiDB-lite"/>
    </source>
</evidence>
<dbReference type="PANTHER" id="PTHR11471:SF13">
    <property type="entry name" value="TNF FAMILY PROFILE DOMAIN-CONTAINING PROTEIN"/>
    <property type="match status" value="1"/>
</dbReference>
<gene>
    <name evidence="9" type="primary">LOC106161503</name>
</gene>
<evidence type="ECO:0000256" key="3">
    <source>
        <dbReference type="ARBA" id="ARBA00022514"/>
    </source>
</evidence>
<evidence type="ECO:0000256" key="2">
    <source>
        <dbReference type="ARBA" id="ARBA00008670"/>
    </source>
</evidence>
<dbReference type="GO" id="GO:0005615">
    <property type="term" value="C:extracellular space"/>
    <property type="evidence" value="ECO:0007669"/>
    <property type="project" value="UniProtKB-KW"/>
</dbReference>
<evidence type="ECO:0000313" key="9">
    <source>
        <dbReference type="RefSeq" id="XP_013393926.1"/>
    </source>
</evidence>
<reference evidence="9" key="1">
    <citation type="submission" date="2025-08" db="UniProtKB">
        <authorList>
            <consortium name="RefSeq"/>
        </authorList>
    </citation>
    <scope>IDENTIFICATION</scope>
    <source>
        <tissue evidence="9">Gonads</tissue>
    </source>
</reference>
<dbReference type="Proteomes" id="UP000085678">
    <property type="component" value="Unplaced"/>
</dbReference>
<dbReference type="Pfam" id="PF00229">
    <property type="entry name" value="TNF"/>
    <property type="match status" value="1"/>
</dbReference>
<keyword evidence="4 6" id="KW-0472">Membrane</keyword>
<name>A0A1S3I7T9_LINAN</name>
<organism evidence="8 9">
    <name type="scientific">Lingula anatina</name>
    <name type="common">Brachiopod</name>
    <name type="synonym">Lingula unguis</name>
    <dbReference type="NCBI Taxonomy" id="7574"/>
    <lineage>
        <taxon>Eukaryota</taxon>
        <taxon>Metazoa</taxon>
        <taxon>Spiralia</taxon>
        <taxon>Lophotrochozoa</taxon>
        <taxon>Brachiopoda</taxon>
        <taxon>Linguliformea</taxon>
        <taxon>Lingulata</taxon>
        <taxon>Lingulida</taxon>
        <taxon>Linguloidea</taxon>
        <taxon>Lingulidae</taxon>
        <taxon>Lingula</taxon>
    </lineage>
</organism>
<feature type="region of interest" description="Disordered" evidence="5">
    <location>
        <begin position="50"/>
        <end position="74"/>
    </location>
</feature>
<keyword evidence="8" id="KW-1185">Reference proteome</keyword>
<dbReference type="GeneID" id="106161503"/>
<protein>
    <submittedName>
        <fullName evidence="9">Uncharacterized protein LOC106161503</fullName>
    </submittedName>
</protein>
<keyword evidence="3" id="KW-0202">Cytokine</keyword>
<keyword evidence="6" id="KW-0812">Transmembrane</keyword>
<feature type="domain" description="THD" evidence="7">
    <location>
        <begin position="316"/>
        <end position="465"/>
    </location>
</feature>
<dbReference type="SUPFAM" id="SSF49842">
    <property type="entry name" value="TNF-like"/>
    <property type="match status" value="1"/>
</dbReference>
<dbReference type="InterPro" id="IPR008983">
    <property type="entry name" value="Tumour_necrosis_fac-like_dom"/>
</dbReference>
<dbReference type="InParanoid" id="A0A1S3I7T9"/>
<comment type="similarity">
    <text evidence="2">Belongs to the tumor necrosis factor family.</text>
</comment>
<dbReference type="GO" id="GO:0005125">
    <property type="term" value="F:cytokine activity"/>
    <property type="evidence" value="ECO:0007669"/>
    <property type="project" value="UniProtKB-KW"/>
</dbReference>
<dbReference type="KEGG" id="lak:106161503"/>
<evidence type="ECO:0000259" key="7">
    <source>
        <dbReference type="PROSITE" id="PS50049"/>
    </source>
</evidence>
<dbReference type="InterPro" id="IPR006052">
    <property type="entry name" value="TNF_dom"/>
</dbReference>
<dbReference type="PANTHER" id="PTHR11471">
    <property type="entry name" value="TUMOR NECROSIS FACTOR FAMILY MEMBER"/>
    <property type="match status" value="1"/>
</dbReference>
<dbReference type="GO" id="GO:0006955">
    <property type="term" value="P:immune response"/>
    <property type="evidence" value="ECO:0007669"/>
    <property type="project" value="InterPro"/>
</dbReference>
<proteinExistence type="inferred from homology"/>
<dbReference type="Gene3D" id="2.60.120.40">
    <property type="match status" value="1"/>
</dbReference>
<dbReference type="GO" id="GO:0016020">
    <property type="term" value="C:membrane"/>
    <property type="evidence" value="ECO:0007669"/>
    <property type="project" value="UniProtKB-SubCell"/>
</dbReference>
<feature type="transmembrane region" description="Helical" evidence="6">
    <location>
        <begin position="148"/>
        <end position="173"/>
    </location>
</feature>
<comment type="subcellular location">
    <subcellularLocation>
        <location evidence="1">Membrane</location>
    </subcellularLocation>
</comment>
<dbReference type="RefSeq" id="XP_013393926.1">
    <property type="nucleotide sequence ID" value="XM_013538472.2"/>
</dbReference>
<keyword evidence="6" id="KW-1133">Transmembrane helix</keyword>
<evidence type="ECO:0000256" key="6">
    <source>
        <dbReference type="SAM" id="Phobius"/>
    </source>
</evidence>
<evidence type="ECO:0000256" key="4">
    <source>
        <dbReference type="ARBA" id="ARBA00023136"/>
    </source>
</evidence>
<dbReference type="SMART" id="SM00207">
    <property type="entry name" value="TNF"/>
    <property type="match status" value="1"/>
</dbReference>
<accession>A0A1S3I7T9</accession>
<evidence type="ECO:0000256" key="1">
    <source>
        <dbReference type="ARBA" id="ARBA00004370"/>
    </source>
</evidence>
<evidence type="ECO:0000313" key="8">
    <source>
        <dbReference type="Proteomes" id="UP000085678"/>
    </source>
</evidence>
<dbReference type="AlphaFoldDB" id="A0A1S3I7T9"/>
<dbReference type="GO" id="GO:0005164">
    <property type="term" value="F:tumor necrosis factor receptor binding"/>
    <property type="evidence" value="ECO:0007669"/>
    <property type="project" value="InterPro"/>
</dbReference>